<sequence length="1031" mass="115605">MSHITFPRRDILKGAVSFGALAGIDTLLPAQSAVKTQGDAVDVVPYGIGNWSNLAFDPRGSHRAVVRVGKNSDAVMVRIPWRRRDSDPEKKNVLLTGADGKTQIKNLIRININREFGDLVFQPQNGPGVYFIYYMPFDGPGRSLNYPTVIYPPPVDTADLEWVERNHLGDPSSARQAVWRRLPRARVVEFQAVDAFNFSYPMEVIATEQERDRLLAQNPSAVFLLFPEKGNQSIRMPHDLPYRWIERGANTRFVGNAHRGEFYVMQLGVYAARKSIKDLSVSFSDLRSRSGASIPRFAWTCFNTAGMQWNGEPLTKKVSVVKGDIQPLWIGLPIPENSETESYLGTIKVTDADGASSSVDVRLTVSGESIPNHGDNDPYNLSRLRWLDSRLAEDDSIVPPFIPINRDGNIINILGRSLTVGPNGFPEQICSYYTPDNTDIAEKAREILAAPISLTVIVADAPVRWESHDLQFENHLPGRVSWKVKNVSGPLTMLTHARMEFDGVVEFTVEVSSAQEIAVQDIHLEVPYLREAAVYMMGMGQKGGYRPSSFRWQWNIENNQDSIWIGDVNAGMQVQLYDDHYSRPLNTNFYRLKPLVMPASWSNNGQGGCDLVDHNKSTTMLRCYSGPRTLRAGEALHYNFRLLLTPFKPVNTCEHWNNRYYHNGAPPPAKVKATGANVINIHHATDINPYLNYPFLRAAQMKEYIEKAHALDMKVKIYYTVRELSIHAPEIFALRSFGDEIFVGGPGGGYNWLQEHLGDDYIAGWCVPDKHDATVINSGASRWHNYYVEGINWLAQNVGIDGIYLDDLAFDRVIMQRVRRVLSKNRPDALIDLHSANQYDLRDGFASSANLYMGELPYIDRLWFGEYFNYDSPPDYYLIEISGIPFGLMGEMLQGGGNPWRGMVYGMTARLGHSGDPRSLWKAWDGFGIEGSRMIGYWDPRSPVTTGREDVLATSYVKQGAAMIAIGSWAPATENIRLQIDYHLFGINPAKAIITAPAIENFQDAATFHAGDEIPIPFGRGLLLIISESTA</sequence>
<dbReference type="RefSeq" id="WP_188757439.1">
    <property type="nucleotide sequence ID" value="NZ_BMJB01000001.1"/>
</dbReference>
<keyword evidence="3" id="KW-1185">Reference proteome</keyword>
<comment type="caution">
    <text evidence="2">The sequence shown here is derived from an EMBL/GenBank/DDBJ whole genome shotgun (WGS) entry which is preliminary data.</text>
</comment>
<dbReference type="InterPro" id="IPR006311">
    <property type="entry name" value="TAT_signal"/>
</dbReference>
<accession>A0A916RF13</accession>
<dbReference type="PROSITE" id="PS51318">
    <property type="entry name" value="TAT"/>
    <property type="match status" value="1"/>
</dbReference>
<proteinExistence type="predicted"/>
<reference evidence="2" key="2">
    <citation type="submission" date="2020-09" db="EMBL/GenBank/DDBJ databases">
        <authorList>
            <person name="Sun Q."/>
            <person name="Zhou Y."/>
        </authorList>
    </citation>
    <scope>NUCLEOTIDE SEQUENCE</scope>
    <source>
        <strain evidence="2">CGMCC 1.15447</strain>
    </source>
</reference>
<evidence type="ECO:0000259" key="1">
    <source>
        <dbReference type="Pfam" id="PF19543"/>
    </source>
</evidence>
<evidence type="ECO:0000313" key="2">
    <source>
        <dbReference type="EMBL" id="GGA53723.1"/>
    </source>
</evidence>
<reference evidence="2" key="1">
    <citation type="journal article" date="2014" name="Int. J. Syst. Evol. Microbiol.">
        <title>Complete genome sequence of Corynebacterium casei LMG S-19264T (=DSM 44701T), isolated from a smear-ripened cheese.</title>
        <authorList>
            <consortium name="US DOE Joint Genome Institute (JGI-PGF)"/>
            <person name="Walter F."/>
            <person name="Albersmeier A."/>
            <person name="Kalinowski J."/>
            <person name="Ruckert C."/>
        </authorList>
    </citation>
    <scope>NUCLEOTIDE SEQUENCE</scope>
    <source>
        <strain evidence="2">CGMCC 1.15447</strain>
    </source>
</reference>
<dbReference type="AlphaFoldDB" id="A0A916RF13"/>
<protein>
    <recommendedName>
        <fullName evidence="1">Glycoside hydrolase 123-like N-terminal domain-containing protein</fullName>
    </recommendedName>
</protein>
<gene>
    <name evidence="2" type="ORF">GCM10011507_01080</name>
</gene>
<dbReference type="Pfam" id="PF19543">
    <property type="entry name" value="GH123_N"/>
    <property type="match status" value="1"/>
</dbReference>
<dbReference type="InterPro" id="IPR045711">
    <property type="entry name" value="GH123-like_N"/>
</dbReference>
<name>A0A916RF13_9BACT</name>
<feature type="domain" description="Glycoside hydrolase 123-like N-terminal" evidence="1">
    <location>
        <begin position="57"/>
        <end position="1026"/>
    </location>
</feature>
<evidence type="ECO:0000313" key="3">
    <source>
        <dbReference type="Proteomes" id="UP000648801"/>
    </source>
</evidence>
<dbReference type="EMBL" id="BMJB01000001">
    <property type="protein sequence ID" value="GGA53723.1"/>
    <property type="molecule type" value="Genomic_DNA"/>
</dbReference>
<dbReference type="Proteomes" id="UP000648801">
    <property type="component" value="Unassembled WGS sequence"/>
</dbReference>
<organism evidence="2 3">
    <name type="scientific">Edaphobacter acidisoli</name>
    <dbReference type="NCBI Taxonomy" id="2040573"/>
    <lineage>
        <taxon>Bacteria</taxon>
        <taxon>Pseudomonadati</taxon>
        <taxon>Acidobacteriota</taxon>
        <taxon>Terriglobia</taxon>
        <taxon>Terriglobales</taxon>
        <taxon>Acidobacteriaceae</taxon>
        <taxon>Edaphobacter</taxon>
    </lineage>
</organism>